<proteinExistence type="predicted"/>
<dbReference type="RefSeq" id="WP_046968904.1">
    <property type="nucleotide sequence ID" value="NZ_CP017480.1"/>
</dbReference>
<dbReference type="CDD" id="cd00093">
    <property type="entry name" value="HTH_XRE"/>
    <property type="match status" value="1"/>
</dbReference>
<sequence length="121" mass="13314">MREVPYPHPGEILLEEYLKPLGLTQYRLAKAIGVPAPRIGEIVAERRSITADTGLRLSRFFGQSPEFWTGLQASYDREMTRDLMADTLAAIVPWSELSKVTPAAKAAAPRAATSGKRSSRS</sequence>
<keyword evidence="1" id="KW-0238">DNA-binding</keyword>
<protein>
    <submittedName>
        <fullName evidence="4">Addiction module antidote protein, HigA family</fullName>
    </submittedName>
</protein>
<feature type="domain" description="HTH cro/C1-type" evidence="3">
    <location>
        <begin position="14"/>
        <end position="68"/>
    </location>
</feature>
<dbReference type="KEGG" id="lrz:BJI69_12545"/>
<dbReference type="InterPro" id="IPR010982">
    <property type="entry name" value="Lambda_DNA-bd_dom_sf"/>
</dbReference>
<dbReference type="NCBIfam" id="TIGR02607">
    <property type="entry name" value="antidote_HigA"/>
    <property type="match status" value="1"/>
</dbReference>
<evidence type="ECO:0000256" key="2">
    <source>
        <dbReference type="SAM" id="MobiDB-lite"/>
    </source>
</evidence>
<evidence type="ECO:0000313" key="4">
    <source>
        <dbReference type="EMBL" id="APG04646.1"/>
    </source>
</evidence>
<feature type="compositionally biased region" description="Low complexity" evidence="2">
    <location>
        <begin position="102"/>
        <end position="112"/>
    </location>
</feature>
<evidence type="ECO:0000256" key="1">
    <source>
        <dbReference type="ARBA" id="ARBA00023125"/>
    </source>
</evidence>
<keyword evidence="5" id="KW-1185">Reference proteome</keyword>
<dbReference type="GO" id="GO:0003677">
    <property type="term" value="F:DNA binding"/>
    <property type="evidence" value="ECO:0007669"/>
    <property type="project" value="UniProtKB-KW"/>
</dbReference>
<dbReference type="InterPro" id="IPR001387">
    <property type="entry name" value="Cro/C1-type_HTH"/>
</dbReference>
<accession>A0A1L3EUA6</accession>
<dbReference type="EMBL" id="CP017480">
    <property type="protein sequence ID" value="APG04646.1"/>
    <property type="molecule type" value="Genomic_DNA"/>
</dbReference>
<dbReference type="PANTHER" id="PTHR36924">
    <property type="entry name" value="ANTITOXIN HIGA-1"/>
    <property type="match status" value="1"/>
</dbReference>
<gene>
    <name evidence="4" type="ORF">BJI69_12545</name>
</gene>
<dbReference type="Pfam" id="PF01381">
    <property type="entry name" value="HTH_3"/>
    <property type="match status" value="1"/>
</dbReference>
<dbReference type="Proteomes" id="UP000182987">
    <property type="component" value="Chromosome"/>
</dbReference>
<feature type="region of interest" description="Disordered" evidence="2">
    <location>
        <begin position="100"/>
        <end position="121"/>
    </location>
</feature>
<dbReference type="PROSITE" id="PS50943">
    <property type="entry name" value="HTH_CROC1"/>
    <property type="match status" value="1"/>
</dbReference>
<name>A0A1L3EUA6_9GAMM</name>
<organism evidence="4 5">
    <name type="scientific">Luteibacter rhizovicinus DSM 16549</name>
    <dbReference type="NCBI Taxonomy" id="1440763"/>
    <lineage>
        <taxon>Bacteria</taxon>
        <taxon>Pseudomonadati</taxon>
        <taxon>Pseudomonadota</taxon>
        <taxon>Gammaproteobacteria</taxon>
        <taxon>Lysobacterales</taxon>
        <taxon>Rhodanobacteraceae</taxon>
        <taxon>Luteibacter</taxon>
    </lineage>
</organism>
<evidence type="ECO:0000313" key="5">
    <source>
        <dbReference type="Proteomes" id="UP000182987"/>
    </source>
</evidence>
<dbReference type="InterPro" id="IPR013430">
    <property type="entry name" value="Toxin_antidote_HigA"/>
</dbReference>
<dbReference type="OrthoDB" id="9793869at2"/>
<dbReference type="AlphaFoldDB" id="A0A1L3EUA6"/>
<reference evidence="5" key="1">
    <citation type="submission" date="2016-09" db="EMBL/GenBank/DDBJ databases">
        <authorList>
            <person name="Lysoe E."/>
        </authorList>
    </citation>
    <scope>NUCLEOTIDE SEQUENCE [LARGE SCALE GENOMIC DNA]</scope>
    <source>
        <strain evidence="5">LJ96T</strain>
    </source>
</reference>
<evidence type="ECO:0000259" key="3">
    <source>
        <dbReference type="PROSITE" id="PS50943"/>
    </source>
</evidence>
<dbReference type="SMART" id="SM00530">
    <property type="entry name" value="HTH_XRE"/>
    <property type="match status" value="1"/>
</dbReference>
<dbReference type="Gene3D" id="1.10.260.40">
    <property type="entry name" value="lambda repressor-like DNA-binding domains"/>
    <property type="match status" value="1"/>
</dbReference>
<dbReference type="PANTHER" id="PTHR36924:SF1">
    <property type="entry name" value="ANTITOXIN HIGA-1"/>
    <property type="match status" value="1"/>
</dbReference>
<dbReference type="SUPFAM" id="SSF47413">
    <property type="entry name" value="lambda repressor-like DNA-binding domains"/>
    <property type="match status" value="1"/>
</dbReference>
<dbReference type="STRING" id="1440763.BJI69_12545"/>